<dbReference type="Pfam" id="PF07690">
    <property type="entry name" value="MFS_1"/>
    <property type="match status" value="1"/>
</dbReference>
<comment type="subcellular location">
    <subcellularLocation>
        <location evidence="1">Membrane</location>
        <topology evidence="1">Multi-pass membrane protein</topology>
    </subcellularLocation>
</comment>
<evidence type="ECO:0000256" key="1">
    <source>
        <dbReference type="ARBA" id="ARBA00004141"/>
    </source>
</evidence>
<feature type="transmembrane region" description="Helical" evidence="5">
    <location>
        <begin position="89"/>
        <end position="108"/>
    </location>
</feature>
<protein>
    <submittedName>
        <fullName evidence="7">MFS transporter</fullName>
    </submittedName>
</protein>
<keyword evidence="3 5" id="KW-1133">Transmembrane helix</keyword>
<evidence type="ECO:0000313" key="7">
    <source>
        <dbReference type="EMBL" id="MDT0603889.1"/>
    </source>
</evidence>
<accession>A0ABU3A139</accession>
<dbReference type="PANTHER" id="PTHR23508:SF10">
    <property type="entry name" value="CARBOXYLIC ACID TRANSPORTER PROTEIN HOMOLOG"/>
    <property type="match status" value="1"/>
</dbReference>
<evidence type="ECO:0000256" key="4">
    <source>
        <dbReference type="ARBA" id="ARBA00023136"/>
    </source>
</evidence>
<evidence type="ECO:0000259" key="6">
    <source>
        <dbReference type="PROSITE" id="PS50850"/>
    </source>
</evidence>
<name>A0ABU3A139_9GAMM</name>
<feature type="transmembrane region" description="Helical" evidence="5">
    <location>
        <begin position="146"/>
        <end position="171"/>
    </location>
</feature>
<dbReference type="InterPro" id="IPR036259">
    <property type="entry name" value="MFS_trans_sf"/>
</dbReference>
<feature type="transmembrane region" description="Helical" evidence="5">
    <location>
        <begin position="114"/>
        <end position="134"/>
    </location>
</feature>
<keyword evidence="8" id="KW-1185">Reference proteome</keyword>
<dbReference type="Proteomes" id="UP001266357">
    <property type="component" value="Unassembled WGS sequence"/>
</dbReference>
<feature type="transmembrane region" description="Helical" evidence="5">
    <location>
        <begin position="320"/>
        <end position="338"/>
    </location>
</feature>
<dbReference type="InterPro" id="IPR011701">
    <property type="entry name" value="MFS"/>
</dbReference>
<keyword evidence="4 5" id="KW-0472">Membrane</keyword>
<keyword evidence="2 5" id="KW-0812">Transmembrane</keyword>
<evidence type="ECO:0000256" key="3">
    <source>
        <dbReference type="ARBA" id="ARBA00022989"/>
    </source>
</evidence>
<feature type="transmembrane region" description="Helical" evidence="5">
    <location>
        <begin position="408"/>
        <end position="431"/>
    </location>
</feature>
<dbReference type="PANTHER" id="PTHR23508">
    <property type="entry name" value="CARBOXYLIC ACID TRANSPORTER PROTEIN HOMOLOG"/>
    <property type="match status" value="1"/>
</dbReference>
<comment type="caution">
    <text evidence="7">The sequence shown here is derived from an EMBL/GenBank/DDBJ whole genome shotgun (WGS) entry which is preliminary data.</text>
</comment>
<feature type="transmembrane region" description="Helical" evidence="5">
    <location>
        <begin position="57"/>
        <end position="77"/>
    </location>
</feature>
<proteinExistence type="predicted"/>
<dbReference type="InterPro" id="IPR005829">
    <property type="entry name" value="Sugar_transporter_CS"/>
</dbReference>
<feature type="transmembrane region" description="Helical" evidence="5">
    <location>
        <begin position="177"/>
        <end position="197"/>
    </location>
</feature>
<feature type="transmembrane region" description="Helical" evidence="5">
    <location>
        <begin position="251"/>
        <end position="273"/>
    </location>
</feature>
<feature type="transmembrane region" description="Helical" evidence="5">
    <location>
        <begin position="379"/>
        <end position="402"/>
    </location>
</feature>
<evidence type="ECO:0000313" key="8">
    <source>
        <dbReference type="Proteomes" id="UP001266357"/>
    </source>
</evidence>
<dbReference type="RefSeq" id="WP_311581014.1">
    <property type="nucleotide sequence ID" value="NZ_JAVRIF010000004.1"/>
</dbReference>
<reference evidence="7 8" key="1">
    <citation type="submission" date="2023-09" db="EMBL/GenBank/DDBJ databases">
        <authorList>
            <person name="Rey-Velasco X."/>
        </authorList>
    </citation>
    <scope>NUCLEOTIDE SEQUENCE [LARGE SCALE GENOMIC DNA]</scope>
    <source>
        <strain evidence="7 8">W431</strain>
    </source>
</reference>
<feature type="transmembrane region" description="Helical" evidence="5">
    <location>
        <begin position="293"/>
        <end position="313"/>
    </location>
</feature>
<feature type="transmembrane region" description="Helical" evidence="5">
    <location>
        <begin position="344"/>
        <end position="367"/>
    </location>
</feature>
<feature type="domain" description="Major facilitator superfamily (MFS) profile" evidence="6">
    <location>
        <begin position="23"/>
        <end position="436"/>
    </location>
</feature>
<dbReference type="PROSITE" id="PS50850">
    <property type="entry name" value="MFS"/>
    <property type="match status" value="1"/>
</dbReference>
<dbReference type="EMBL" id="JAVRIF010000004">
    <property type="protein sequence ID" value="MDT0603889.1"/>
    <property type="molecule type" value="Genomic_DNA"/>
</dbReference>
<evidence type="ECO:0000256" key="5">
    <source>
        <dbReference type="SAM" id="Phobius"/>
    </source>
</evidence>
<feature type="transmembrane region" description="Helical" evidence="5">
    <location>
        <begin position="21"/>
        <end position="45"/>
    </location>
</feature>
<sequence length="437" mass="47452">MIVNRDPREIIDNSKMSSLQVLVIFITVCLGALDGFDLLSISFAAPGIASEWQINRVSLGVVLSMELIGMGFGSILLGGIADKLGRRRTILVCLTLMSISMFLSTTSASVFELSIWRVFTGFGIGGMLTSINAIAAEYANAKFRSLCVSLVAAGYPIGGAIGGTIASVLLVDYDWRSVFYLGTFATILFIPLVYFLVPESIHWLTSKQPDNALAKINKILVRIRQNPISHLPDISEKISHQSIKDIFSKSLVKITILISLLYIFHVSTFYFILKWMPKIVVDMGFNSSEASSVLVWANIGGILGAVLFSLLTLRFGLKALMTSVLALSALFVTLLGQMNANLTHLSLMSAIAHFFTNASMVGMYALFTQIFPTHVRAFGTGFCIGIGRAGSVLSPILAGYLFSLNLAFSQVAFFMSLGSCLALFILVFISLNANIKQ</sequence>
<dbReference type="SUPFAM" id="SSF103473">
    <property type="entry name" value="MFS general substrate transporter"/>
    <property type="match status" value="1"/>
</dbReference>
<gene>
    <name evidence="7" type="ORF">RM573_09810</name>
</gene>
<dbReference type="Gene3D" id="1.20.1250.20">
    <property type="entry name" value="MFS general substrate transporter like domains"/>
    <property type="match status" value="1"/>
</dbReference>
<dbReference type="InterPro" id="IPR020846">
    <property type="entry name" value="MFS_dom"/>
</dbReference>
<organism evidence="7 8">
    <name type="scientific">Thalassotalea castellviae</name>
    <dbReference type="NCBI Taxonomy" id="3075612"/>
    <lineage>
        <taxon>Bacteria</taxon>
        <taxon>Pseudomonadati</taxon>
        <taxon>Pseudomonadota</taxon>
        <taxon>Gammaproteobacteria</taxon>
        <taxon>Alteromonadales</taxon>
        <taxon>Colwelliaceae</taxon>
        <taxon>Thalassotalea</taxon>
    </lineage>
</organism>
<dbReference type="CDD" id="cd17365">
    <property type="entry name" value="MFS_PcaK_like"/>
    <property type="match status" value="1"/>
</dbReference>
<evidence type="ECO:0000256" key="2">
    <source>
        <dbReference type="ARBA" id="ARBA00022692"/>
    </source>
</evidence>
<dbReference type="PROSITE" id="PS00217">
    <property type="entry name" value="SUGAR_TRANSPORT_2"/>
    <property type="match status" value="1"/>
</dbReference>